<reference evidence="1 2" key="1">
    <citation type="submission" date="2018-06" db="EMBL/GenBank/DDBJ databases">
        <title>A transcriptomic atlas of mushroom development highlights an independent origin of complex multicellularity.</title>
        <authorList>
            <consortium name="DOE Joint Genome Institute"/>
            <person name="Krizsan K."/>
            <person name="Almasi E."/>
            <person name="Merenyi Z."/>
            <person name="Sahu N."/>
            <person name="Viragh M."/>
            <person name="Koszo T."/>
            <person name="Mondo S."/>
            <person name="Kiss B."/>
            <person name="Balint B."/>
            <person name="Kues U."/>
            <person name="Barry K."/>
            <person name="Hegedus J.C."/>
            <person name="Henrissat B."/>
            <person name="Johnson J."/>
            <person name="Lipzen A."/>
            <person name="Ohm R."/>
            <person name="Nagy I."/>
            <person name="Pangilinan J."/>
            <person name="Yan J."/>
            <person name="Xiong Y."/>
            <person name="Grigoriev I.V."/>
            <person name="Hibbett D.S."/>
            <person name="Nagy L.G."/>
        </authorList>
    </citation>
    <scope>NUCLEOTIDE SEQUENCE [LARGE SCALE GENOMIC DNA]</scope>
    <source>
        <strain evidence="1 2">SZMC22713</strain>
    </source>
</reference>
<sequence length="58" mass="6367">MFDAQFPWDSDAPTTRRAMVAMMYGTSLVDSCNVQLQRTSADLVTSILSCHGGRTVRA</sequence>
<dbReference type="EMBL" id="ML170162">
    <property type="protein sequence ID" value="TDL26152.1"/>
    <property type="molecule type" value="Genomic_DNA"/>
</dbReference>
<organism evidence="1 2">
    <name type="scientific">Rickenella mellea</name>
    <dbReference type="NCBI Taxonomy" id="50990"/>
    <lineage>
        <taxon>Eukaryota</taxon>
        <taxon>Fungi</taxon>
        <taxon>Dikarya</taxon>
        <taxon>Basidiomycota</taxon>
        <taxon>Agaricomycotina</taxon>
        <taxon>Agaricomycetes</taxon>
        <taxon>Hymenochaetales</taxon>
        <taxon>Rickenellaceae</taxon>
        <taxon>Rickenella</taxon>
    </lineage>
</organism>
<keyword evidence="2" id="KW-1185">Reference proteome</keyword>
<dbReference type="AlphaFoldDB" id="A0A4Y7QGB6"/>
<accession>A0A4Y7QGB6</accession>
<protein>
    <submittedName>
        <fullName evidence="1">Uncharacterized protein</fullName>
    </submittedName>
</protein>
<dbReference type="Proteomes" id="UP000294933">
    <property type="component" value="Unassembled WGS sequence"/>
</dbReference>
<evidence type="ECO:0000313" key="2">
    <source>
        <dbReference type="Proteomes" id="UP000294933"/>
    </source>
</evidence>
<evidence type="ECO:0000313" key="1">
    <source>
        <dbReference type="EMBL" id="TDL26152.1"/>
    </source>
</evidence>
<proteinExistence type="predicted"/>
<gene>
    <name evidence="1" type="ORF">BD410DRAFT_568809</name>
</gene>
<name>A0A4Y7QGB6_9AGAM</name>
<dbReference type="VEuPathDB" id="FungiDB:BD410DRAFT_568809"/>